<keyword evidence="3" id="KW-1185">Reference proteome</keyword>
<dbReference type="EMBL" id="MRCA01000002">
    <property type="protein sequence ID" value="OKH15420.1"/>
    <property type="molecule type" value="Genomic_DNA"/>
</dbReference>
<organism evidence="2 3">
    <name type="scientific">Fischerella major NIES-592</name>
    <dbReference type="NCBI Taxonomy" id="210994"/>
    <lineage>
        <taxon>Bacteria</taxon>
        <taxon>Bacillati</taxon>
        <taxon>Cyanobacteriota</taxon>
        <taxon>Cyanophyceae</taxon>
        <taxon>Nostocales</taxon>
        <taxon>Hapalosiphonaceae</taxon>
        <taxon>Fischerella</taxon>
    </lineage>
</organism>
<dbReference type="RefSeq" id="WP_062242988.1">
    <property type="nucleotide sequence ID" value="NZ_MRCA01000002.1"/>
</dbReference>
<dbReference type="OrthoDB" id="517004at2"/>
<evidence type="ECO:0000313" key="2">
    <source>
        <dbReference type="EMBL" id="OKH15420.1"/>
    </source>
</evidence>
<proteinExistence type="predicted"/>
<dbReference type="AlphaFoldDB" id="A0A1U7H2T1"/>
<reference evidence="2 3" key="1">
    <citation type="submission" date="2016-11" db="EMBL/GenBank/DDBJ databases">
        <title>Draft Genome Sequences of Nine Cyanobacterial Strains from Diverse Habitats.</title>
        <authorList>
            <person name="Zhu T."/>
            <person name="Hou S."/>
            <person name="Lu X."/>
            <person name="Hess W.R."/>
        </authorList>
    </citation>
    <scope>NUCLEOTIDE SEQUENCE [LARGE SCALE GENOMIC DNA]</scope>
    <source>
        <strain evidence="2 3">NIES-592</strain>
    </source>
</reference>
<feature type="transmembrane region" description="Helical" evidence="1">
    <location>
        <begin position="26"/>
        <end position="43"/>
    </location>
</feature>
<protein>
    <submittedName>
        <fullName evidence="2">Uncharacterized protein</fullName>
    </submittedName>
</protein>
<evidence type="ECO:0000313" key="3">
    <source>
        <dbReference type="Proteomes" id="UP000186391"/>
    </source>
</evidence>
<keyword evidence="1" id="KW-0812">Transmembrane</keyword>
<dbReference type="Proteomes" id="UP000186391">
    <property type="component" value="Unassembled WGS sequence"/>
</dbReference>
<name>A0A1U7H2T1_9CYAN</name>
<gene>
    <name evidence="2" type="ORF">NIES592_04780</name>
</gene>
<keyword evidence="1" id="KW-0472">Membrane</keyword>
<accession>A0A1U7H2T1</accession>
<comment type="caution">
    <text evidence="2">The sequence shown here is derived from an EMBL/GenBank/DDBJ whole genome shotgun (WGS) entry which is preliminary data.</text>
</comment>
<evidence type="ECO:0000256" key="1">
    <source>
        <dbReference type="SAM" id="Phobius"/>
    </source>
</evidence>
<sequence>MLIAVIVAWLIFTILVKVVKTTVKTAFLIAAIIVLLQVGYGIGPQQMWNYIVQLPQKLPQLGR</sequence>
<keyword evidence="1" id="KW-1133">Transmembrane helix</keyword>